<dbReference type="Proteomes" id="UP000677228">
    <property type="component" value="Unassembled WGS sequence"/>
</dbReference>
<dbReference type="GO" id="GO:0006511">
    <property type="term" value="P:ubiquitin-dependent protein catabolic process"/>
    <property type="evidence" value="ECO:0007669"/>
    <property type="project" value="InterPro"/>
</dbReference>
<evidence type="ECO:0000256" key="3">
    <source>
        <dbReference type="PROSITE-ProRule" id="PRU00330"/>
    </source>
</evidence>
<dbReference type="EMBL" id="CAJOBA010023442">
    <property type="protein sequence ID" value="CAF3921821.1"/>
    <property type="molecule type" value="Genomic_DNA"/>
</dbReference>
<dbReference type="Gene3D" id="1.10.10.10">
    <property type="entry name" value="Winged helix-like DNA-binding domain superfamily/Winged helix DNA-binding domain"/>
    <property type="match status" value="1"/>
</dbReference>
<dbReference type="InterPro" id="IPR059120">
    <property type="entry name" value="Cullin-like_AB"/>
</dbReference>
<keyword evidence="1" id="KW-1017">Isopeptide bond</keyword>
<evidence type="ECO:0000256" key="2">
    <source>
        <dbReference type="ARBA" id="ARBA00022843"/>
    </source>
</evidence>
<keyword evidence="2" id="KW-0832">Ubl conjugation</keyword>
<accession>A0A8S2EFD9</accession>
<reference evidence="5" key="1">
    <citation type="submission" date="2021-02" db="EMBL/GenBank/DDBJ databases">
        <authorList>
            <person name="Nowell W R."/>
        </authorList>
    </citation>
    <scope>NUCLEOTIDE SEQUENCE</scope>
</reference>
<evidence type="ECO:0000259" key="4">
    <source>
        <dbReference type="PROSITE" id="PS50069"/>
    </source>
</evidence>
<comment type="similarity">
    <text evidence="3">Belongs to the cullin family.</text>
</comment>
<dbReference type="PANTHER" id="PTHR11932">
    <property type="entry name" value="CULLIN"/>
    <property type="match status" value="1"/>
</dbReference>
<dbReference type="FunFam" id="1.10.10.10:FF:000014">
    <property type="entry name" value="Cullin 1"/>
    <property type="match status" value="1"/>
</dbReference>
<dbReference type="Pfam" id="PF10557">
    <property type="entry name" value="Cullin_Nedd8"/>
    <property type="match status" value="1"/>
</dbReference>
<sequence>MIQSTVDSFEEFYSKQHNGRQLRWLYQHSSGDLQTFYLERKYIFQVSTYQMTILLMFNKSSELTIEKLYDETQIKLETLTSVIRLLLKQKVLKCTEITPEQLSEENDLQMASVLKINTNFTNNKTRINLNVSLKSEVKQETEHIHQAIESNRKFVIEAAIVRIMKARKELQHTQLISEVLTMLAPRFKPQVPDIKLCIGRLIEDQHLERVPNERDTYRYLA</sequence>
<proteinExistence type="inferred from homology"/>
<protein>
    <recommendedName>
        <fullName evidence="4">Cullin family profile domain-containing protein</fullName>
    </recommendedName>
</protein>
<dbReference type="SUPFAM" id="SSF75632">
    <property type="entry name" value="Cullin homology domain"/>
    <property type="match status" value="1"/>
</dbReference>
<evidence type="ECO:0000256" key="1">
    <source>
        <dbReference type="ARBA" id="ARBA00022499"/>
    </source>
</evidence>
<dbReference type="SUPFAM" id="SSF46785">
    <property type="entry name" value="Winged helix' DNA-binding domain"/>
    <property type="match status" value="1"/>
</dbReference>
<comment type="caution">
    <text evidence="5">The sequence shown here is derived from an EMBL/GenBank/DDBJ whole genome shotgun (WGS) entry which is preliminary data.</text>
</comment>
<evidence type="ECO:0000313" key="7">
    <source>
        <dbReference type="Proteomes" id="UP000677228"/>
    </source>
</evidence>
<dbReference type="InterPro" id="IPR016158">
    <property type="entry name" value="Cullin_homology"/>
</dbReference>
<evidence type="ECO:0000313" key="6">
    <source>
        <dbReference type="EMBL" id="CAF3921821.1"/>
    </source>
</evidence>
<dbReference type="AlphaFoldDB" id="A0A8S2EFD9"/>
<organism evidence="5 7">
    <name type="scientific">Didymodactylos carnosus</name>
    <dbReference type="NCBI Taxonomy" id="1234261"/>
    <lineage>
        <taxon>Eukaryota</taxon>
        <taxon>Metazoa</taxon>
        <taxon>Spiralia</taxon>
        <taxon>Gnathifera</taxon>
        <taxon>Rotifera</taxon>
        <taxon>Eurotatoria</taxon>
        <taxon>Bdelloidea</taxon>
        <taxon>Philodinida</taxon>
        <taxon>Philodinidae</taxon>
        <taxon>Didymodactylos</taxon>
    </lineage>
</organism>
<dbReference type="PROSITE" id="PS50069">
    <property type="entry name" value="CULLIN_2"/>
    <property type="match status" value="1"/>
</dbReference>
<name>A0A8S2EFD9_9BILA</name>
<gene>
    <name evidence="5" type="ORF">OVA965_LOCUS20822</name>
    <name evidence="6" type="ORF">TMI583_LOCUS21316</name>
</gene>
<evidence type="ECO:0000313" key="5">
    <source>
        <dbReference type="EMBL" id="CAF1134604.1"/>
    </source>
</evidence>
<dbReference type="EMBL" id="CAJNOK010011199">
    <property type="protein sequence ID" value="CAF1134604.1"/>
    <property type="molecule type" value="Genomic_DNA"/>
</dbReference>
<dbReference type="InterPro" id="IPR036388">
    <property type="entry name" value="WH-like_DNA-bd_sf"/>
</dbReference>
<dbReference type="Pfam" id="PF26557">
    <property type="entry name" value="Cullin_AB"/>
    <property type="match status" value="1"/>
</dbReference>
<dbReference type="Proteomes" id="UP000682733">
    <property type="component" value="Unassembled WGS sequence"/>
</dbReference>
<feature type="domain" description="Cullin family profile" evidence="4">
    <location>
        <begin position="1"/>
        <end position="87"/>
    </location>
</feature>
<dbReference type="InterPro" id="IPR019559">
    <property type="entry name" value="Cullin_neddylation_domain"/>
</dbReference>
<dbReference type="SMART" id="SM00884">
    <property type="entry name" value="Cullin_Nedd8"/>
    <property type="match status" value="1"/>
</dbReference>
<dbReference type="InterPro" id="IPR036317">
    <property type="entry name" value="Cullin_homology_sf"/>
</dbReference>
<dbReference type="InterPro" id="IPR045093">
    <property type="entry name" value="Cullin"/>
</dbReference>
<dbReference type="GO" id="GO:0031625">
    <property type="term" value="F:ubiquitin protein ligase binding"/>
    <property type="evidence" value="ECO:0007669"/>
    <property type="project" value="InterPro"/>
</dbReference>
<dbReference type="Gene3D" id="3.30.230.130">
    <property type="entry name" value="Cullin, Chain C, Domain 2"/>
    <property type="match status" value="1"/>
</dbReference>
<dbReference type="InterPro" id="IPR036390">
    <property type="entry name" value="WH_DNA-bd_sf"/>
</dbReference>